<feature type="transmembrane region" description="Helical" evidence="5">
    <location>
        <begin position="78"/>
        <end position="96"/>
    </location>
</feature>
<feature type="transmembrane region" description="Helical" evidence="5">
    <location>
        <begin position="50"/>
        <end position="66"/>
    </location>
</feature>
<protein>
    <submittedName>
        <fullName evidence="7">FUSC family protein</fullName>
    </submittedName>
</protein>
<evidence type="ECO:0000259" key="6">
    <source>
        <dbReference type="Pfam" id="PF13515"/>
    </source>
</evidence>
<evidence type="ECO:0000256" key="2">
    <source>
        <dbReference type="ARBA" id="ARBA00022692"/>
    </source>
</evidence>
<feature type="transmembrane region" description="Helical" evidence="5">
    <location>
        <begin position="513"/>
        <end position="531"/>
    </location>
</feature>
<dbReference type="InterPro" id="IPR049453">
    <property type="entry name" value="Memb_transporter_dom"/>
</dbReference>
<evidence type="ECO:0000313" key="8">
    <source>
        <dbReference type="Proteomes" id="UP001500994"/>
    </source>
</evidence>
<name>A0ABN3RQT4_9ACTN</name>
<feature type="domain" description="Integral membrane bound transporter" evidence="6">
    <location>
        <begin position="403"/>
        <end position="525"/>
    </location>
</feature>
<keyword evidence="2 5" id="KW-0812">Transmembrane</keyword>
<reference evidence="7 8" key="1">
    <citation type="journal article" date="2019" name="Int. J. Syst. Evol. Microbiol.">
        <title>The Global Catalogue of Microorganisms (GCM) 10K type strain sequencing project: providing services to taxonomists for standard genome sequencing and annotation.</title>
        <authorList>
            <consortium name="The Broad Institute Genomics Platform"/>
            <consortium name="The Broad Institute Genome Sequencing Center for Infectious Disease"/>
            <person name="Wu L."/>
            <person name="Ma J."/>
        </authorList>
    </citation>
    <scope>NUCLEOTIDE SEQUENCE [LARGE SCALE GENOMIC DNA]</scope>
    <source>
        <strain evidence="7 8">JCM 16374</strain>
    </source>
</reference>
<organism evidence="7 8">
    <name type="scientific">Streptomyces lunalinharesii</name>
    <dbReference type="NCBI Taxonomy" id="333384"/>
    <lineage>
        <taxon>Bacteria</taxon>
        <taxon>Bacillati</taxon>
        <taxon>Actinomycetota</taxon>
        <taxon>Actinomycetes</taxon>
        <taxon>Kitasatosporales</taxon>
        <taxon>Streptomycetaceae</taxon>
        <taxon>Streptomyces</taxon>
    </lineage>
</organism>
<dbReference type="Pfam" id="PF13515">
    <property type="entry name" value="FUSC_2"/>
    <property type="match status" value="1"/>
</dbReference>
<dbReference type="EMBL" id="BAAARK010000006">
    <property type="protein sequence ID" value="GAA2658339.1"/>
    <property type="molecule type" value="Genomic_DNA"/>
</dbReference>
<evidence type="ECO:0000256" key="4">
    <source>
        <dbReference type="ARBA" id="ARBA00023136"/>
    </source>
</evidence>
<comment type="caution">
    <text evidence="7">The sequence shown here is derived from an EMBL/GenBank/DDBJ whole genome shotgun (WGS) entry which is preliminary data.</text>
</comment>
<feature type="transmembrane region" description="Helical" evidence="5">
    <location>
        <begin position="102"/>
        <end position="126"/>
    </location>
</feature>
<proteinExistence type="predicted"/>
<dbReference type="RefSeq" id="WP_344575298.1">
    <property type="nucleotide sequence ID" value="NZ_BAAARK010000006.1"/>
</dbReference>
<feature type="transmembrane region" description="Helical" evidence="5">
    <location>
        <begin position="435"/>
        <end position="455"/>
    </location>
</feature>
<comment type="subcellular location">
    <subcellularLocation>
        <location evidence="1">Membrane</location>
        <topology evidence="1">Multi-pass membrane protein</topology>
    </subcellularLocation>
</comment>
<gene>
    <name evidence="7" type="ORF">GCM10009864_26280</name>
</gene>
<accession>A0ABN3RQT4</accession>
<evidence type="ECO:0000313" key="7">
    <source>
        <dbReference type="EMBL" id="GAA2658339.1"/>
    </source>
</evidence>
<evidence type="ECO:0000256" key="5">
    <source>
        <dbReference type="SAM" id="Phobius"/>
    </source>
</evidence>
<keyword evidence="3 5" id="KW-1133">Transmembrane helix</keyword>
<feature type="transmembrane region" description="Helical" evidence="5">
    <location>
        <begin position="461"/>
        <end position="477"/>
    </location>
</feature>
<keyword evidence="8" id="KW-1185">Reference proteome</keyword>
<dbReference type="Proteomes" id="UP001500994">
    <property type="component" value="Unassembled WGS sequence"/>
</dbReference>
<evidence type="ECO:0000256" key="1">
    <source>
        <dbReference type="ARBA" id="ARBA00004141"/>
    </source>
</evidence>
<evidence type="ECO:0000256" key="3">
    <source>
        <dbReference type="ARBA" id="ARBA00022989"/>
    </source>
</evidence>
<keyword evidence="4 5" id="KW-0472">Membrane</keyword>
<sequence>MNLVGPASPLGRLLRRPDAAPQLRRALWATLAGLGAFYLLRYVFDEPAMALYALFGALPLTLFSRLPGTARERTGPLLAALPAGLLLVTAGTLLAAHSWSAALGMFVVAFVTSYLGVGGPAAGGLATSFQLYYLLPCFPPYAPDALGERLGGLAVGMVTAALVDRLLWQGPLPPPYRILLAEAVDAAAEYCALVARRIAGTGDETAPPPHDRVDRTLFATRLSQVALPERPTGASLLHRGLYDVRALLRHLVNQLDRISTGLGSPAPDEAHLLDRTADGLRRAAVVLRSSAVTSPSPDPLVEALRSFGVARLAAVRSATPRRLRLAAVVHDTAAAGMLLAEAARIAFGAAPRRPWRRLGSPFRYATVGAPVRYWYRLRLHLTPRSVLFQNALRAALALAGARLLVGGLDLPHGFWVLLATLSLLRTSASDTRGALGPAFLGTGLGAVVAGLLVVVAGDTPAVYLVAAPLVVFLGFGIGPLLGTVWVQAALTLTLVTVFAQVEPPDLAIPTWRFLDVLVGGLIGAAAALLAWPRGARSELRRSAVRFMATSAQTCQAITERLCRPPAHADTADADATDADATMLRAADRTLRLVQAAYTQYRTEGASRKDPELPWELAMASGYTTVGGGALLLSEHAADTAPLPPDVATQLVALSARVADDCRRSAESVRCAGTVQPRERDDCPADASGPLTLAAAHRSGPEPAALVLIADLEAWLTGISYATTRVDRVMDDLRAGRAAGVDHRS</sequence>